<proteinExistence type="predicted"/>
<organism evidence="1 2">
    <name type="scientific">Rotaria socialis</name>
    <dbReference type="NCBI Taxonomy" id="392032"/>
    <lineage>
        <taxon>Eukaryota</taxon>
        <taxon>Metazoa</taxon>
        <taxon>Spiralia</taxon>
        <taxon>Gnathifera</taxon>
        <taxon>Rotifera</taxon>
        <taxon>Eurotatoria</taxon>
        <taxon>Bdelloidea</taxon>
        <taxon>Philodinida</taxon>
        <taxon>Philodinidae</taxon>
        <taxon>Rotaria</taxon>
    </lineage>
</organism>
<dbReference type="AlphaFoldDB" id="A0A820BL09"/>
<sequence length="162" mass="18752">MKLIHFIYSVFIKELIIFTKANHKVDPHQWLTIDIDNYRFSCNDQQKCNAYDTVKLGTYNLLIGQTNYCPGLSGLLDKVDPTNKMIEIYGMCKTTINKNYQIQDLQVFYDPNQLFTQLIEISSFAPFARLNFQASSQSKLSNQNGKMPIHKEKQQSIICTIL</sequence>
<dbReference type="PANTHER" id="PTHR31723:SF10">
    <property type="entry name" value="PATHOGEN-RELATED PROTEIN"/>
    <property type="match status" value="1"/>
</dbReference>
<evidence type="ECO:0000313" key="2">
    <source>
        <dbReference type="Proteomes" id="UP000663862"/>
    </source>
</evidence>
<dbReference type="PANTHER" id="PTHR31723">
    <property type="entry name" value="PATHOGENESIS-RELATED FAMILY PROTEIN"/>
    <property type="match status" value="1"/>
</dbReference>
<dbReference type="EMBL" id="CAJOBQ010000001">
    <property type="protein sequence ID" value="CAF4200314.1"/>
    <property type="molecule type" value="Genomic_DNA"/>
</dbReference>
<protein>
    <submittedName>
        <fullName evidence="1">Uncharacterized protein</fullName>
    </submittedName>
</protein>
<name>A0A820BL09_9BILA</name>
<gene>
    <name evidence="1" type="ORF">TSG867_LOCUS71</name>
</gene>
<evidence type="ECO:0000313" key="1">
    <source>
        <dbReference type="EMBL" id="CAF4200314.1"/>
    </source>
</evidence>
<reference evidence="1" key="1">
    <citation type="submission" date="2021-02" db="EMBL/GenBank/DDBJ databases">
        <authorList>
            <person name="Nowell W R."/>
        </authorList>
    </citation>
    <scope>NUCLEOTIDE SEQUENCE</scope>
</reference>
<dbReference type="InterPro" id="IPR053218">
    <property type="entry name" value="Pathogen-related_defense"/>
</dbReference>
<comment type="caution">
    <text evidence="1">The sequence shown here is derived from an EMBL/GenBank/DDBJ whole genome shotgun (WGS) entry which is preliminary data.</text>
</comment>
<accession>A0A820BL09</accession>
<dbReference type="Proteomes" id="UP000663862">
    <property type="component" value="Unassembled WGS sequence"/>
</dbReference>